<dbReference type="EMBL" id="JAENIG010000007">
    <property type="protein sequence ID" value="MBK1855595.1"/>
    <property type="molecule type" value="Genomic_DNA"/>
</dbReference>
<accession>A0AAE2SFF8</accession>
<dbReference type="RefSeq" id="WP_309490208.1">
    <property type="nucleotide sequence ID" value="NZ_JAENIG010000007.1"/>
</dbReference>
<comment type="caution">
    <text evidence="1">The sequence shown here is derived from an EMBL/GenBank/DDBJ whole genome shotgun (WGS) entry which is preliminary data.</text>
</comment>
<evidence type="ECO:0000313" key="1">
    <source>
        <dbReference type="EMBL" id="MBK1855595.1"/>
    </source>
</evidence>
<proteinExistence type="predicted"/>
<name>A0AAE2SFF8_9BACT</name>
<dbReference type="AlphaFoldDB" id="A0AAE2SFF8"/>
<organism evidence="1 2">
    <name type="scientific">Oceaniferula flava</name>
    <dbReference type="NCBI Taxonomy" id="2800421"/>
    <lineage>
        <taxon>Bacteria</taxon>
        <taxon>Pseudomonadati</taxon>
        <taxon>Verrucomicrobiota</taxon>
        <taxon>Verrucomicrobiia</taxon>
        <taxon>Verrucomicrobiales</taxon>
        <taxon>Verrucomicrobiaceae</taxon>
        <taxon>Oceaniferula</taxon>
    </lineage>
</organism>
<protein>
    <submittedName>
        <fullName evidence="1">Uncharacterized protein</fullName>
    </submittedName>
</protein>
<evidence type="ECO:0000313" key="2">
    <source>
        <dbReference type="Proteomes" id="UP000634206"/>
    </source>
</evidence>
<sequence>MSDSRRLACLLKDCANGFYQQMYFLGKDVVHPTGNQLSAYGFEKSPSRGLKGTSCYAYDAGDHRIELYGSCAGVYSASSQLVYLRKKGRFYHWLPEHRLVAGCWSQEDLDAGKPESLMTALRPLLQWWLDYERWIEKRHGQAYRERCYHEWSKIKSQSPWLPPAAAMAWVAEFLEKRAQTTRPKQFV</sequence>
<dbReference type="Proteomes" id="UP000634206">
    <property type="component" value="Unassembled WGS sequence"/>
</dbReference>
<reference evidence="1" key="1">
    <citation type="submission" date="2021-01" db="EMBL/GenBank/DDBJ databases">
        <title>Modified the classification status of verrucomicrobia.</title>
        <authorList>
            <person name="Feng X."/>
        </authorList>
    </citation>
    <scope>NUCLEOTIDE SEQUENCE</scope>
    <source>
        <strain evidence="1">5K15</strain>
    </source>
</reference>
<keyword evidence="2" id="KW-1185">Reference proteome</keyword>
<gene>
    <name evidence="1" type="ORF">JIN83_11535</name>
</gene>